<keyword evidence="2" id="KW-1185">Reference proteome</keyword>
<evidence type="ECO:0000313" key="1">
    <source>
        <dbReference type="EMBL" id="AOG60596.1"/>
    </source>
</evidence>
<sequence>MIKILDAKSRHFFSNFKKKCSIIFENNEFLEKLKNIDIYLNKKNQPFIIWNFLNKNSQSLKVSENFNKKYFFYNIRIEKVFKAADNIIFYNDMFLENDCKTHLIDSYDYFNKKLVDNLWKGMFTVVDQYIGYCIQNNVFYNKKSVLYIIQQHLLDILNIYKEDKRGNYKLLFESIEKYFNLIDGIDFYNEAKPFLKEDVKNGVLFLLEVAIEIYYQFIFIIKIINNLNDNNNFSSEISKISDKILLF</sequence>
<organism evidence="1 2">
    <name type="scientific">Spiroplasma helicoides</name>
    <dbReference type="NCBI Taxonomy" id="216938"/>
    <lineage>
        <taxon>Bacteria</taxon>
        <taxon>Bacillati</taxon>
        <taxon>Mycoplasmatota</taxon>
        <taxon>Mollicutes</taxon>
        <taxon>Entomoplasmatales</taxon>
        <taxon>Spiroplasmataceae</taxon>
        <taxon>Spiroplasma</taxon>
    </lineage>
</organism>
<reference evidence="1 2" key="1">
    <citation type="submission" date="2016-08" db="EMBL/GenBank/DDBJ databases">
        <title>Complete genome sequence of Spiroplasma helicoides TABS-2 (DSM 22551).</title>
        <authorList>
            <person name="Shen W.-Y."/>
            <person name="Lo W.-S."/>
            <person name="Lai Y.-C."/>
            <person name="Kuo C.-H."/>
        </authorList>
    </citation>
    <scope>NUCLEOTIDE SEQUENCE [LARGE SCALE GENOMIC DNA]</scope>
    <source>
        <strain evidence="1 2">TABS-2</strain>
    </source>
</reference>
<dbReference type="STRING" id="216938.SHELI_v1c06450"/>
<gene>
    <name evidence="1" type="ORF">SHELI_v1c06450</name>
</gene>
<dbReference type="RefSeq" id="WP_069116655.1">
    <property type="nucleotide sequence ID" value="NZ_CP017015.1"/>
</dbReference>
<name>A0A1B3SKZ6_9MOLU</name>
<dbReference type="KEGG" id="shj:SHELI_v1c06450"/>
<evidence type="ECO:0000313" key="2">
    <source>
        <dbReference type="Proteomes" id="UP000094378"/>
    </source>
</evidence>
<proteinExistence type="predicted"/>
<dbReference type="EMBL" id="CP017015">
    <property type="protein sequence ID" value="AOG60596.1"/>
    <property type="molecule type" value="Genomic_DNA"/>
</dbReference>
<accession>A0A1B3SKZ6</accession>
<protein>
    <submittedName>
        <fullName evidence="1">Uncharacterized protein</fullName>
    </submittedName>
</protein>
<dbReference type="Proteomes" id="UP000094378">
    <property type="component" value="Chromosome"/>
</dbReference>
<dbReference type="AlphaFoldDB" id="A0A1B3SKZ6"/>